<dbReference type="OrthoDB" id="9760116at2"/>
<dbReference type="InterPro" id="IPR023296">
    <property type="entry name" value="Glyco_hydro_beta-prop_sf"/>
</dbReference>
<keyword evidence="3 8" id="KW-0378">Hydrolase</keyword>
<evidence type="ECO:0000256" key="6">
    <source>
        <dbReference type="PIRSR" id="PIRSR606710-1"/>
    </source>
</evidence>
<evidence type="ECO:0000313" key="9">
    <source>
        <dbReference type="EMBL" id="RDS76106.1"/>
    </source>
</evidence>
<protein>
    <submittedName>
        <fullName evidence="9">Glycoside hydrolase</fullName>
    </submittedName>
</protein>
<dbReference type="PANTHER" id="PTHR43772">
    <property type="entry name" value="ENDO-1,4-BETA-XYLANASE"/>
    <property type="match status" value="1"/>
</dbReference>
<organism evidence="9 10">
    <name type="scientific">Alteriqipengyuania lutimaris</name>
    <dbReference type="NCBI Taxonomy" id="1538146"/>
    <lineage>
        <taxon>Bacteria</taxon>
        <taxon>Pseudomonadati</taxon>
        <taxon>Pseudomonadota</taxon>
        <taxon>Alphaproteobacteria</taxon>
        <taxon>Sphingomonadales</taxon>
        <taxon>Erythrobacteraceae</taxon>
        <taxon>Alteriqipengyuania</taxon>
    </lineage>
</organism>
<dbReference type="SUPFAM" id="SSF75005">
    <property type="entry name" value="Arabinanase/levansucrase/invertase"/>
    <property type="match status" value="1"/>
</dbReference>
<evidence type="ECO:0000256" key="4">
    <source>
        <dbReference type="ARBA" id="ARBA00023277"/>
    </source>
</evidence>
<dbReference type="PANTHER" id="PTHR43772:SF2">
    <property type="entry name" value="PUTATIVE (AFU_ORTHOLOGUE AFUA_2G04480)-RELATED"/>
    <property type="match status" value="1"/>
</dbReference>
<proteinExistence type="inferred from homology"/>
<evidence type="ECO:0000256" key="7">
    <source>
        <dbReference type="PIRSR" id="PIRSR606710-2"/>
    </source>
</evidence>
<dbReference type="InterPro" id="IPR006710">
    <property type="entry name" value="Glyco_hydro_43"/>
</dbReference>
<evidence type="ECO:0000256" key="1">
    <source>
        <dbReference type="ARBA" id="ARBA00009865"/>
    </source>
</evidence>
<accession>A0A395LGT7</accession>
<gene>
    <name evidence="9" type="ORF">DL238_13210</name>
</gene>
<dbReference type="Pfam" id="PF04616">
    <property type="entry name" value="Glyco_hydro_43"/>
    <property type="match status" value="1"/>
</dbReference>
<dbReference type="Gene3D" id="2.115.10.20">
    <property type="entry name" value="Glycosyl hydrolase domain, family 43"/>
    <property type="match status" value="1"/>
</dbReference>
<dbReference type="EMBL" id="QRBB01000002">
    <property type="protein sequence ID" value="RDS76106.1"/>
    <property type="molecule type" value="Genomic_DNA"/>
</dbReference>
<keyword evidence="10" id="KW-1185">Reference proteome</keyword>
<dbReference type="InterPro" id="IPR052176">
    <property type="entry name" value="Glycosyl_Hydrlase_43_Enz"/>
</dbReference>
<dbReference type="GO" id="GO:0004553">
    <property type="term" value="F:hydrolase activity, hydrolyzing O-glycosyl compounds"/>
    <property type="evidence" value="ECO:0007669"/>
    <property type="project" value="InterPro"/>
</dbReference>
<keyword evidence="2" id="KW-0858">Xylan degradation</keyword>
<feature type="site" description="Important for catalytic activity, responsible for pKa modulation of the active site Glu and correct orientation of both the proton donor and substrate" evidence="7">
    <location>
        <position position="168"/>
    </location>
</feature>
<evidence type="ECO:0000256" key="3">
    <source>
        <dbReference type="ARBA" id="ARBA00022801"/>
    </source>
</evidence>
<dbReference type="Proteomes" id="UP000254101">
    <property type="component" value="Unassembled WGS sequence"/>
</dbReference>
<keyword evidence="4" id="KW-0119">Carbohydrate metabolism</keyword>
<evidence type="ECO:0000256" key="8">
    <source>
        <dbReference type="RuleBase" id="RU361187"/>
    </source>
</evidence>
<name>A0A395LGT7_9SPHN</name>
<reference evidence="9 10" key="1">
    <citation type="submission" date="2018-07" db="EMBL/GenBank/DDBJ databases">
        <title>Erythrobacter nanhaiensis sp. nov., a novel member of the genus Erythrobacter isolated from the South China Sea.</title>
        <authorList>
            <person name="Chen X."/>
            <person name="Liu J."/>
        </authorList>
    </citation>
    <scope>NUCLEOTIDE SEQUENCE [LARGE SCALE GENOMIC DNA]</scope>
    <source>
        <strain evidence="9 10">S-5</strain>
    </source>
</reference>
<keyword evidence="5 8" id="KW-0326">Glycosidase</keyword>
<feature type="active site" description="Proton acceptor" evidence="6">
    <location>
        <position position="46"/>
    </location>
</feature>
<comment type="similarity">
    <text evidence="1 8">Belongs to the glycosyl hydrolase 43 family.</text>
</comment>
<comment type="caution">
    <text evidence="9">The sequence shown here is derived from an EMBL/GenBank/DDBJ whole genome shotgun (WGS) entry which is preliminary data.</text>
</comment>
<evidence type="ECO:0000256" key="2">
    <source>
        <dbReference type="ARBA" id="ARBA00022651"/>
    </source>
</evidence>
<dbReference type="AlphaFoldDB" id="A0A395LGT7"/>
<evidence type="ECO:0000313" key="10">
    <source>
        <dbReference type="Proteomes" id="UP000254101"/>
    </source>
</evidence>
<keyword evidence="2" id="KW-0624">Polysaccharide degradation</keyword>
<feature type="active site" description="Proton donor" evidence="6">
    <location>
        <position position="214"/>
    </location>
</feature>
<sequence>MAALSVASAVPVSAQSLIELPAQPLRDARIGGEGGNPIIRNRFTADPAPLTVGDTLYLYAGHDEGDEGFRIDEWVVYSTKDMETWTDHGILMRPTDFAWAEGEAWASQMVEHKGRFYFYTTVEHDDTHPGKAIGVAECDTPVGPCRDARGSALVRDNPDTWRAWSDIDPTVIVDADGTHWMAWGNSNLYLVRLKPNMIELDGEVQELHLTNFLEGPWLHRRGNLYYMTYASFVEGEQEAEHISYATAPSMEGPWTYRGELTGAAKNSFTIHPGVEKFNGQWYFFYHNGALTIDGVEGSEYRRAVTVEHLLYDEDDGLKPIVQTVEGVSIPPCQEGTPFDE</sequence>
<dbReference type="GO" id="GO:0045493">
    <property type="term" value="P:xylan catabolic process"/>
    <property type="evidence" value="ECO:0007669"/>
    <property type="project" value="UniProtKB-KW"/>
</dbReference>
<evidence type="ECO:0000256" key="5">
    <source>
        <dbReference type="ARBA" id="ARBA00023295"/>
    </source>
</evidence>